<dbReference type="InterPro" id="IPR026046">
    <property type="entry name" value="UBIAD1"/>
</dbReference>
<evidence type="ECO:0000256" key="1">
    <source>
        <dbReference type="ARBA" id="ARBA00022679"/>
    </source>
</evidence>
<evidence type="ECO:0000313" key="3">
    <source>
        <dbReference type="EMBL" id="PSL42986.1"/>
    </source>
</evidence>
<feature type="transmembrane region" description="Helical" evidence="2">
    <location>
        <begin position="235"/>
        <end position="255"/>
    </location>
</feature>
<feature type="transmembrane region" description="Helical" evidence="2">
    <location>
        <begin position="48"/>
        <end position="67"/>
    </location>
</feature>
<feature type="transmembrane region" description="Helical" evidence="2">
    <location>
        <begin position="261"/>
        <end position="278"/>
    </location>
</feature>
<evidence type="ECO:0000313" key="4">
    <source>
        <dbReference type="Proteomes" id="UP000242310"/>
    </source>
</evidence>
<dbReference type="EMBL" id="PYAV01000012">
    <property type="protein sequence ID" value="PSL42986.1"/>
    <property type="molecule type" value="Genomic_DNA"/>
</dbReference>
<keyword evidence="2" id="KW-0812">Transmembrane</keyword>
<reference evidence="3 4" key="1">
    <citation type="submission" date="2018-03" db="EMBL/GenBank/DDBJ databases">
        <title>Genomic Encyclopedia of Type Strains, Phase III (KMG-III): the genomes of soil and plant-associated and newly described type strains.</title>
        <authorList>
            <person name="Whitman W."/>
        </authorList>
    </citation>
    <scope>NUCLEOTIDE SEQUENCE [LARGE SCALE GENOMIC DNA]</scope>
    <source>
        <strain evidence="3 4">CGMCC 1.07653</strain>
    </source>
</reference>
<keyword evidence="2" id="KW-0472">Membrane</keyword>
<dbReference type="AlphaFoldDB" id="A0A2P8H9S5"/>
<keyword evidence="1 3" id="KW-0808">Transferase</keyword>
<dbReference type="GO" id="GO:0009234">
    <property type="term" value="P:menaquinone biosynthetic process"/>
    <property type="evidence" value="ECO:0007669"/>
    <property type="project" value="TreeGrafter"/>
</dbReference>
<feature type="transmembrane region" description="Helical" evidence="2">
    <location>
        <begin position="162"/>
        <end position="181"/>
    </location>
</feature>
<feature type="transmembrane region" description="Helical" evidence="2">
    <location>
        <begin position="112"/>
        <end position="141"/>
    </location>
</feature>
<dbReference type="CDD" id="cd13962">
    <property type="entry name" value="PT_UbiA_UBIAD1"/>
    <property type="match status" value="1"/>
</dbReference>
<feature type="transmembrane region" description="Helical" evidence="2">
    <location>
        <begin position="187"/>
        <end position="205"/>
    </location>
</feature>
<accession>A0A2P8H9S5</accession>
<dbReference type="PANTHER" id="PTHR13929:SF0">
    <property type="entry name" value="UBIA PRENYLTRANSFERASE DOMAIN-CONTAINING PROTEIN 1"/>
    <property type="match status" value="1"/>
</dbReference>
<dbReference type="PANTHER" id="PTHR13929">
    <property type="entry name" value="1,4-DIHYDROXY-2-NAPHTHOATE OCTAPRENYLTRANSFERASE"/>
    <property type="match status" value="1"/>
</dbReference>
<feature type="transmembrane region" description="Helical" evidence="2">
    <location>
        <begin position="20"/>
        <end position="41"/>
    </location>
</feature>
<proteinExistence type="predicted"/>
<protein>
    <submittedName>
        <fullName evidence="3">1,4-dihydroxy-2-naphthoate octaprenyltransferase</fullName>
    </submittedName>
</protein>
<sequence length="310" mass="34053">MLLVLAFRSILRGGLALLRSIAVVSSSVATIISAMLPFFLYSTISTSYLLMMFFVLLLGAFTIHGVLTHAFNDYMDYLSGTDAYSPAILSGGSRVIQDGIITPPVLWLIGKWLAIALLVTAFVLALFSYYILSFLLVIGVWAAASYSLPPLRLSYRPFLGEWGSLFPSILFLGLAGPWLIVGEIPVWAAQNAVINALFCLAWVMVHHIPDLDADKRAVPAKRTSVVWFADTFGRYYARFPALLYLGAAGLCIIWLGFDRVWATGTLTITISIALFLVLKMDVENHQQVSSYEKILLLLAMITAAALGIFI</sequence>
<keyword evidence="2" id="KW-1133">Transmembrane helix</keyword>
<organism evidence="3 4">
    <name type="scientific">Salsuginibacillus halophilus</name>
    <dbReference type="NCBI Taxonomy" id="517424"/>
    <lineage>
        <taxon>Bacteria</taxon>
        <taxon>Bacillati</taxon>
        <taxon>Bacillota</taxon>
        <taxon>Bacilli</taxon>
        <taxon>Bacillales</taxon>
        <taxon>Bacillaceae</taxon>
        <taxon>Salsuginibacillus</taxon>
    </lineage>
</organism>
<gene>
    <name evidence="3" type="ORF">B0H94_11269</name>
</gene>
<dbReference type="OrthoDB" id="2380496at2"/>
<dbReference type="GO" id="GO:0042371">
    <property type="term" value="P:vitamin K biosynthetic process"/>
    <property type="evidence" value="ECO:0007669"/>
    <property type="project" value="TreeGrafter"/>
</dbReference>
<name>A0A2P8H9S5_9BACI</name>
<dbReference type="GO" id="GO:0004659">
    <property type="term" value="F:prenyltransferase activity"/>
    <property type="evidence" value="ECO:0007669"/>
    <property type="project" value="InterPro"/>
</dbReference>
<comment type="caution">
    <text evidence="3">The sequence shown here is derived from an EMBL/GenBank/DDBJ whole genome shotgun (WGS) entry which is preliminary data.</text>
</comment>
<dbReference type="Proteomes" id="UP000242310">
    <property type="component" value="Unassembled WGS sequence"/>
</dbReference>
<keyword evidence="4" id="KW-1185">Reference proteome</keyword>
<feature type="transmembrane region" description="Helical" evidence="2">
    <location>
        <begin position="290"/>
        <end position="309"/>
    </location>
</feature>
<evidence type="ECO:0000256" key="2">
    <source>
        <dbReference type="SAM" id="Phobius"/>
    </source>
</evidence>